<dbReference type="UniPathway" id="UPA00042">
    <property type="reaction ID" value="UER00497"/>
</dbReference>
<dbReference type="GO" id="GO:0005829">
    <property type="term" value="C:cytosol"/>
    <property type="evidence" value="ECO:0007669"/>
    <property type="project" value="TreeGrafter"/>
</dbReference>
<dbReference type="SUPFAM" id="SSF51419">
    <property type="entry name" value="PLP-binding barrel"/>
    <property type="match status" value="1"/>
</dbReference>
<protein>
    <recommendedName>
        <fullName evidence="4">Alanine racemase</fullName>
        <ecNumber evidence="4">5.1.1.1</ecNumber>
    </recommendedName>
</protein>
<dbReference type="NCBIfam" id="TIGR00492">
    <property type="entry name" value="alr"/>
    <property type="match status" value="1"/>
</dbReference>
<dbReference type="AlphaFoldDB" id="A0A1F6Y6B5"/>
<sequence>MRDINKLPLAYIELSTQNLIHNIKQFRNLVKTGTKICVAIKGNAYGHGQNEIAKILEPYVDYFQVNSLWELNLLRQVSEKKTFLLGYVSKADLLKAVKPDCILTIFSVQQLKELNKVAHKFRTQQEIHIPVDAYLGREGFLLRDLPQLFAEINKCKNIKLAGIYAHFANIEDTRDFSHAQKQIDEYQRAIELADEFGFKNLQTHISASSGVLAYEKNQGIHSLVRLGLSAYGLWPSEYLKSLYLKNKNFKFKLKLVLSWKTKVAQVKILPKGHTIGYGLTYKTTKQTKIAIIPQGYADGFDRGLSNNGEVLIKGTRCKILGRISMNMFAVDVSYLPKVKIEDEVVIIGIQGREEITAEEIAKKSDTINYEITTRISSLLPRVVV</sequence>
<feature type="binding site" evidence="4 6">
    <location>
        <position position="325"/>
    </location>
    <ligand>
        <name>substrate</name>
    </ligand>
</feature>
<feature type="active site" description="Proton acceptor; specific for L-alanine" evidence="4">
    <location>
        <position position="277"/>
    </location>
</feature>
<evidence type="ECO:0000256" key="1">
    <source>
        <dbReference type="ARBA" id="ARBA00001933"/>
    </source>
</evidence>
<dbReference type="Gene3D" id="3.20.20.10">
    <property type="entry name" value="Alanine racemase"/>
    <property type="match status" value="1"/>
</dbReference>
<dbReference type="EC" id="5.1.1.1" evidence="4"/>
<evidence type="ECO:0000313" key="9">
    <source>
        <dbReference type="Proteomes" id="UP000177693"/>
    </source>
</evidence>
<comment type="cofactor">
    <cofactor evidence="1 4 5">
        <name>pyridoxal 5'-phosphate</name>
        <dbReference type="ChEBI" id="CHEBI:597326"/>
    </cofactor>
</comment>
<dbReference type="Pfam" id="PF01168">
    <property type="entry name" value="Ala_racemase_N"/>
    <property type="match status" value="1"/>
</dbReference>
<dbReference type="InterPro" id="IPR011079">
    <property type="entry name" value="Ala_racemase_C"/>
</dbReference>
<feature type="active site" description="Proton acceptor; specific for D-alanine" evidence="4">
    <location>
        <position position="41"/>
    </location>
</feature>
<dbReference type="SMART" id="SM01005">
    <property type="entry name" value="Ala_racemase_C"/>
    <property type="match status" value="1"/>
</dbReference>
<dbReference type="PANTHER" id="PTHR30511">
    <property type="entry name" value="ALANINE RACEMASE"/>
    <property type="match status" value="1"/>
</dbReference>
<dbReference type="GO" id="GO:0030632">
    <property type="term" value="P:D-alanine biosynthetic process"/>
    <property type="evidence" value="ECO:0007669"/>
    <property type="project" value="UniProtKB-UniRule"/>
</dbReference>
<comment type="function">
    <text evidence="4">Catalyzes the interconversion of L-alanine and D-alanine. May also act on other amino acids.</text>
</comment>
<reference evidence="8 9" key="1">
    <citation type="journal article" date="2016" name="Nat. Commun.">
        <title>Thousands of microbial genomes shed light on interconnected biogeochemical processes in an aquifer system.</title>
        <authorList>
            <person name="Anantharaman K."/>
            <person name="Brown C.T."/>
            <person name="Hug L.A."/>
            <person name="Sharon I."/>
            <person name="Castelle C.J."/>
            <person name="Probst A.J."/>
            <person name="Thomas B.C."/>
            <person name="Singh A."/>
            <person name="Wilkins M.J."/>
            <person name="Karaoz U."/>
            <person name="Brodie E.L."/>
            <person name="Williams K.H."/>
            <person name="Hubbard S.S."/>
            <person name="Banfield J.F."/>
        </authorList>
    </citation>
    <scope>NUCLEOTIDE SEQUENCE [LARGE SCALE GENOMIC DNA]</scope>
</reference>
<dbReference type="InterPro" id="IPR029066">
    <property type="entry name" value="PLP-binding_barrel"/>
</dbReference>
<keyword evidence="3 4" id="KW-0413">Isomerase</keyword>
<name>A0A1F6Y6B5_9BACT</name>
<dbReference type="Proteomes" id="UP000177693">
    <property type="component" value="Unassembled WGS sequence"/>
</dbReference>
<evidence type="ECO:0000256" key="4">
    <source>
        <dbReference type="HAMAP-Rule" id="MF_01201"/>
    </source>
</evidence>
<gene>
    <name evidence="8" type="ORF">A3I23_00805</name>
</gene>
<evidence type="ECO:0000256" key="6">
    <source>
        <dbReference type="PIRSR" id="PIRSR600821-52"/>
    </source>
</evidence>
<feature type="modified residue" description="N6-(pyridoxal phosphate)lysine" evidence="4 5">
    <location>
        <position position="41"/>
    </location>
</feature>
<comment type="pathway">
    <text evidence="4">Amino-acid biosynthesis; D-alanine biosynthesis; D-alanine from L-alanine: step 1/1.</text>
</comment>
<dbReference type="EMBL" id="MFVL01000009">
    <property type="protein sequence ID" value="OGJ01882.1"/>
    <property type="molecule type" value="Genomic_DNA"/>
</dbReference>
<dbReference type="GO" id="GO:0030170">
    <property type="term" value="F:pyridoxal phosphate binding"/>
    <property type="evidence" value="ECO:0007669"/>
    <property type="project" value="UniProtKB-UniRule"/>
</dbReference>
<dbReference type="InterPro" id="IPR001608">
    <property type="entry name" value="Ala_racemase_N"/>
</dbReference>
<dbReference type="HAMAP" id="MF_01201">
    <property type="entry name" value="Ala_racemase"/>
    <property type="match status" value="1"/>
</dbReference>
<dbReference type="PANTHER" id="PTHR30511:SF0">
    <property type="entry name" value="ALANINE RACEMASE, CATABOLIC-RELATED"/>
    <property type="match status" value="1"/>
</dbReference>
<evidence type="ECO:0000256" key="2">
    <source>
        <dbReference type="ARBA" id="ARBA00022898"/>
    </source>
</evidence>
<keyword evidence="2 4" id="KW-0663">Pyridoxal phosphate</keyword>
<dbReference type="PRINTS" id="PR00992">
    <property type="entry name" value="ALARACEMASE"/>
</dbReference>
<proteinExistence type="inferred from homology"/>
<comment type="catalytic activity">
    <reaction evidence="4">
        <text>L-alanine = D-alanine</text>
        <dbReference type="Rhea" id="RHEA:20249"/>
        <dbReference type="ChEBI" id="CHEBI:57416"/>
        <dbReference type="ChEBI" id="CHEBI:57972"/>
        <dbReference type="EC" id="5.1.1.1"/>
    </reaction>
</comment>
<comment type="caution">
    <text evidence="8">The sequence shown here is derived from an EMBL/GenBank/DDBJ whole genome shotgun (WGS) entry which is preliminary data.</text>
</comment>
<dbReference type="InterPro" id="IPR020622">
    <property type="entry name" value="Ala_racemase_pyridoxalP-BS"/>
</dbReference>
<comment type="similarity">
    <text evidence="4">Belongs to the alanine racemase family.</text>
</comment>
<dbReference type="CDD" id="cd00430">
    <property type="entry name" value="PLPDE_III_AR"/>
    <property type="match status" value="1"/>
</dbReference>
<evidence type="ECO:0000256" key="3">
    <source>
        <dbReference type="ARBA" id="ARBA00023235"/>
    </source>
</evidence>
<feature type="binding site" evidence="4 6">
    <location>
        <position position="137"/>
    </location>
    <ligand>
        <name>substrate</name>
    </ligand>
</feature>
<dbReference type="InterPro" id="IPR000821">
    <property type="entry name" value="Ala_racemase"/>
</dbReference>
<dbReference type="PROSITE" id="PS00395">
    <property type="entry name" value="ALANINE_RACEMASE"/>
    <property type="match status" value="1"/>
</dbReference>
<accession>A0A1F6Y6B5</accession>
<dbReference type="InterPro" id="IPR009006">
    <property type="entry name" value="Ala_racemase/Decarboxylase_C"/>
</dbReference>
<evidence type="ECO:0000313" key="8">
    <source>
        <dbReference type="EMBL" id="OGJ01882.1"/>
    </source>
</evidence>
<feature type="domain" description="Alanine racemase C-terminal" evidence="7">
    <location>
        <begin position="256"/>
        <end position="384"/>
    </location>
</feature>
<evidence type="ECO:0000256" key="5">
    <source>
        <dbReference type="PIRSR" id="PIRSR600821-50"/>
    </source>
</evidence>
<dbReference type="SUPFAM" id="SSF50621">
    <property type="entry name" value="Alanine racemase C-terminal domain-like"/>
    <property type="match status" value="1"/>
</dbReference>
<organism evidence="8 9">
    <name type="scientific">Candidatus Nomurabacteria bacterium RIFCSPLOWO2_02_FULL_40_67</name>
    <dbReference type="NCBI Taxonomy" id="1801787"/>
    <lineage>
        <taxon>Bacteria</taxon>
        <taxon>Candidatus Nomuraibacteriota</taxon>
    </lineage>
</organism>
<dbReference type="Gene3D" id="2.40.37.10">
    <property type="entry name" value="Lyase, Ornithine Decarboxylase, Chain A, domain 1"/>
    <property type="match status" value="1"/>
</dbReference>
<dbReference type="Pfam" id="PF00842">
    <property type="entry name" value="Ala_racemase_C"/>
    <property type="match status" value="1"/>
</dbReference>
<evidence type="ECO:0000259" key="7">
    <source>
        <dbReference type="SMART" id="SM01005"/>
    </source>
</evidence>
<dbReference type="GO" id="GO:0008784">
    <property type="term" value="F:alanine racemase activity"/>
    <property type="evidence" value="ECO:0007669"/>
    <property type="project" value="UniProtKB-UniRule"/>
</dbReference>